<dbReference type="SUPFAM" id="SSF55753">
    <property type="entry name" value="Actin depolymerizing proteins"/>
    <property type="match status" value="1"/>
</dbReference>
<dbReference type="WBParaSite" id="SCUD_0000525701-mRNA-1">
    <property type="protein sequence ID" value="SCUD_0000525701-mRNA-1"/>
    <property type="gene ID" value="SCUD_0000525701"/>
</dbReference>
<organism evidence="3">
    <name type="scientific">Schistosoma curassoni</name>
    <dbReference type="NCBI Taxonomy" id="6186"/>
    <lineage>
        <taxon>Eukaryota</taxon>
        <taxon>Metazoa</taxon>
        <taxon>Spiralia</taxon>
        <taxon>Lophotrochozoa</taxon>
        <taxon>Platyhelminthes</taxon>
        <taxon>Trematoda</taxon>
        <taxon>Digenea</taxon>
        <taxon>Strigeidida</taxon>
        <taxon>Schistosomatoidea</taxon>
        <taxon>Schistosomatidae</taxon>
        <taxon>Schistosoma</taxon>
    </lineage>
</organism>
<protein>
    <submittedName>
        <fullName evidence="3">DUF1738 domain-containing protein</fullName>
    </submittedName>
</protein>
<dbReference type="EMBL" id="UZAK01008222">
    <property type="protein sequence ID" value="VDO94302.1"/>
    <property type="molecule type" value="Genomic_DNA"/>
</dbReference>
<gene>
    <name evidence="1" type="ORF">SCUD_LOCUS5255</name>
</gene>
<accession>A0A183JRB8</accession>
<proteinExistence type="predicted"/>
<dbReference type="InterPro" id="IPR029006">
    <property type="entry name" value="ADF-H/Gelsolin-like_dom_sf"/>
</dbReference>
<dbReference type="Gene3D" id="3.40.20.10">
    <property type="entry name" value="Severin"/>
    <property type="match status" value="1"/>
</dbReference>
<evidence type="ECO:0000313" key="3">
    <source>
        <dbReference type="WBParaSite" id="SCUD_0000525701-mRNA-1"/>
    </source>
</evidence>
<reference evidence="1 2" key="2">
    <citation type="submission" date="2018-11" db="EMBL/GenBank/DDBJ databases">
        <authorList>
            <consortium name="Pathogen Informatics"/>
        </authorList>
    </citation>
    <scope>NUCLEOTIDE SEQUENCE [LARGE SCALE GENOMIC DNA]</scope>
    <source>
        <strain evidence="1">Dakar</strain>
        <strain evidence="2">Dakar, Senegal</strain>
    </source>
</reference>
<evidence type="ECO:0000313" key="1">
    <source>
        <dbReference type="EMBL" id="VDO94302.1"/>
    </source>
</evidence>
<dbReference type="Proteomes" id="UP000279833">
    <property type="component" value="Unassembled WGS sequence"/>
</dbReference>
<dbReference type="AlphaFoldDB" id="A0A183JRB8"/>
<reference evidence="3" key="1">
    <citation type="submission" date="2016-06" db="UniProtKB">
        <authorList>
            <consortium name="WormBaseParasite"/>
        </authorList>
    </citation>
    <scope>IDENTIFICATION</scope>
</reference>
<keyword evidence="2" id="KW-1185">Reference proteome</keyword>
<sequence>SLQNSNKRPTENVREHCAYFYWQGSRSKITEKGAAALMTIELDEERGPQVNYFFYNNISIYYIN</sequence>
<evidence type="ECO:0000313" key="2">
    <source>
        <dbReference type="Proteomes" id="UP000279833"/>
    </source>
</evidence>
<name>A0A183JRB8_9TREM</name>